<reference evidence="2" key="1">
    <citation type="journal article" date="2014" name="BMC Genomics">
        <title>Genome characteristics reveal the impact of lichenization on lichen-forming fungus Endocarpon pusillum Hedwig (Verrucariales, Ascomycota).</title>
        <authorList>
            <person name="Wang Y.-Y."/>
            <person name="Liu B."/>
            <person name="Zhang X.-Y."/>
            <person name="Zhou Q.-M."/>
            <person name="Zhang T."/>
            <person name="Li H."/>
            <person name="Yu Y.-F."/>
            <person name="Zhang X.-L."/>
            <person name="Hao X.-Y."/>
            <person name="Wang M."/>
            <person name="Wang L."/>
            <person name="Wei J.-C."/>
        </authorList>
    </citation>
    <scope>NUCLEOTIDE SEQUENCE [LARGE SCALE GENOMIC DNA]</scope>
    <source>
        <strain evidence="2">Z07020 / HMAS-L-300199</strain>
    </source>
</reference>
<proteinExistence type="predicted"/>
<dbReference type="GeneID" id="19243489"/>
<dbReference type="HOGENOM" id="CLU_1660747_0_0_1"/>
<protein>
    <submittedName>
        <fullName evidence="1">Uncharacterized protein</fullName>
    </submittedName>
</protein>
<dbReference type="EMBL" id="KE721425">
    <property type="protein sequence ID" value="ERF69370.1"/>
    <property type="molecule type" value="Genomic_DNA"/>
</dbReference>
<accession>U1HGT9</accession>
<organism evidence="1 2">
    <name type="scientific">Endocarpon pusillum (strain Z07020 / HMAS-L-300199)</name>
    <name type="common">Lichen-forming fungus</name>
    <dbReference type="NCBI Taxonomy" id="1263415"/>
    <lineage>
        <taxon>Eukaryota</taxon>
        <taxon>Fungi</taxon>
        <taxon>Dikarya</taxon>
        <taxon>Ascomycota</taxon>
        <taxon>Pezizomycotina</taxon>
        <taxon>Eurotiomycetes</taxon>
        <taxon>Chaetothyriomycetidae</taxon>
        <taxon>Verrucariales</taxon>
        <taxon>Verrucariaceae</taxon>
        <taxon>Endocarpon</taxon>
    </lineage>
</organism>
<gene>
    <name evidence="1" type="ORF">EPUS_08642</name>
</gene>
<name>U1HGT9_ENDPU</name>
<dbReference type="AlphaFoldDB" id="U1HGT9"/>
<keyword evidence="2" id="KW-1185">Reference proteome</keyword>
<evidence type="ECO:0000313" key="1">
    <source>
        <dbReference type="EMBL" id="ERF69370.1"/>
    </source>
</evidence>
<dbReference type="RefSeq" id="XP_007804977.1">
    <property type="nucleotide sequence ID" value="XM_007806786.1"/>
</dbReference>
<dbReference type="Proteomes" id="UP000019373">
    <property type="component" value="Unassembled WGS sequence"/>
</dbReference>
<sequence>MNTEQKSSWQEPLLETQTGFDFNANLVAPAIDPSLLNLQFFSAGTGTTLPWPAGQPIYTFNNGFYDGSSPYSDLNLRLTNLESQTTTMGTQISCLEANMQALTARFESLKTLFKRNLANLYEWARSLTNYLSDPSQGSDCIEQERLLAPKDVSEEDSSQ</sequence>
<evidence type="ECO:0000313" key="2">
    <source>
        <dbReference type="Proteomes" id="UP000019373"/>
    </source>
</evidence>